<dbReference type="AlphaFoldDB" id="A0AAV0WLN7"/>
<gene>
    <name evidence="1" type="ORF">MEUPH1_LOCUS12145</name>
</gene>
<comment type="caution">
    <text evidence="1">The sequence shown here is derived from an EMBL/GenBank/DDBJ whole genome shotgun (WGS) entry which is preliminary data.</text>
</comment>
<sequence length="346" mass="39879">MNTMSEATTSPVQNEIPSKTLVSSLLTCTYNTNNSEESMCFIDSLTPETVNNIVSTTISNEKIGICDKLRTWNVEFNVSHNCCFKHYVVLKGKLKKNFYVHFLHLVTAIRILVTPETCISINATPKILLDTFVKDYVTLYGEKFINYNVHSLIHLPFFVLKHGPLESFSCFKYENLLQEIKKFMKCSRFPLQVVSNRIYEKLDQIKNISQSKYPKLFKELPKTPHLSSDKVYEKVILKNVSTLNINSINNNFIMLKNKDLVFVEQILMTSNNEIKFLVRKCNSFSSFFNLPNFSSNDIGSYSIDLQFISTPYPIQVNDFKCKCFYIQISVNKAVVITLCHDIDIPQ</sequence>
<dbReference type="EMBL" id="CARXXK010000002">
    <property type="protein sequence ID" value="CAI6356411.1"/>
    <property type="molecule type" value="Genomic_DNA"/>
</dbReference>
<proteinExistence type="predicted"/>
<evidence type="ECO:0008006" key="3">
    <source>
        <dbReference type="Google" id="ProtNLM"/>
    </source>
</evidence>
<keyword evidence="2" id="KW-1185">Reference proteome</keyword>
<dbReference type="PANTHER" id="PTHR33053">
    <property type="entry name" value="PROTEIN, PUTATIVE-RELATED"/>
    <property type="match status" value="1"/>
</dbReference>
<evidence type="ECO:0000313" key="2">
    <source>
        <dbReference type="Proteomes" id="UP001160148"/>
    </source>
</evidence>
<name>A0AAV0WLN7_9HEMI</name>
<reference evidence="1 2" key="1">
    <citation type="submission" date="2023-01" db="EMBL/GenBank/DDBJ databases">
        <authorList>
            <person name="Whitehead M."/>
        </authorList>
    </citation>
    <scope>NUCLEOTIDE SEQUENCE [LARGE SCALE GENOMIC DNA]</scope>
</reference>
<dbReference type="Proteomes" id="UP001160148">
    <property type="component" value="Unassembled WGS sequence"/>
</dbReference>
<accession>A0AAV0WLN7</accession>
<protein>
    <recommendedName>
        <fullName evidence="3">DUF4218 domain-containing protein</fullName>
    </recommendedName>
</protein>
<evidence type="ECO:0000313" key="1">
    <source>
        <dbReference type="EMBL" id="CAI6356411.1"/>
    </source>
</evidence>
<organism evidence="1 2">
    <name type="scientific">Macrosiphum euphorbiae</name>
    <name type="common">potato aphid</name>
    <dbReference type="NCBI Taxonomy" id="13131"/>
    <lineage>
        <taxon>Eukaryota</taxon>
        <taxon>Metazoa</taxon>
        <taxon>Ecdysozoa</taxon>
        <taxon>Arthropoda</taxon>
        <taxon>Hexapoda</taxon>
        <taxon>Insecta</taxon>
        <taxon>Pterygota</taxon>
        <taxon>Neoptera</taxon>
        <taxon>Paraneoptera</taxon>
        <taxon>Hemiptera</taxon>
        <taxon>Sternorrhyncha</taxon>
        <taxon>Aphidomorpha</taxon>
        <taxon>Aphidoidea</taxon>
        <taxon>Aphididae</taxon>
        <taxon>Macrosiphini</taxon>
        <taxon>Macrosiphum</taxon>
    </lineage>
</organism>